<organism evidence="12 13">
    <name type="scientific">Acrasis kona</name>
    <dbReference type="NCBI Taxonomy" id="1008807"/>
    <lineage>
        <taxon>Eukaryota</taxon>
        <taxon>Discoba</taxon>
        <taxon>Heterolobosea</taxon>
        <taxon>Tetramitia</taxon>
        <taxon>Eutetramitia</taxon>
        <taxon>Acrasidae</taxon>
        <taxon>Acrasis</taxon>
    </lineage>
</organism>
<evidence type="ECO:0000256" key="5">
    <source>
        <dbReference type="ARBA" id="ARBA00022737"/>
    </source>
</evidence>
<dbReference type="PANTHER" id="PTHR45678:SF15">
    <property type="entry name" value="MITOCHONDRIAL SUBSTRATE CARRIER FAMILY PROTEIN X"/>
    <property type="match status" value="1"/>
</dbReference>
<evidence type="ECO:0000256" key="3">
    <source>
        <dbReference type="ARBA" id="ARBA00022448"/>
    </source>
</evidence>
<comment type="similarity">
    <text evidence="2 11">Belongs to the mitochondrial carrier (TC 2.A.29) family.</text>
</comment>
<proteinExistence type="inferred from homology"/>
<sequence length="291" mass="31470">MFVENLACGGIAGIVAVSCVFPLDMVKTRLMNQSSNATRTVAYNGVVDCFKKIIQTEGVSGLYRGLPANLVGITPEKAIKLAGNDFFRSLFSKLYFKTKPAAPTDVVKQLPVSLELLAGGCAGAVQVVATNPMEIVKIRMQTSKGVSTIHVLKELGLKGLYKGSAATLSRDIPFSMVYFCLYSRLKHHLSENKQDPSSKISLKAIIPSAIVAGSTAAFFTTPLDVIKTRLQAHGETQLKTIGQVYRHIMQNEGAAALFKGCLPRVLIMSPLFGITLTVYELLQNFLGINKV</sequence>
<evidence type="ECO:0000256" key="1">
    <source>
        <dbReference type="ARBA" id="ARBA00004448"/>
    </source>
</evidence>
<dbReference type="PANTHER" id="PTHR45678">
    <property type="entry name" value="MITOCHONDRIAL 2-OXODICARBOXYLATE CARRIER 1-RELATED"/>
    <property type="match status" value="1"/>
</dbReference>
<dbReference type="InterPro" id="IPR023395">
    <property type="entry name" value="MCP_dom_sf"/>
</dbReference>
<keyword evidence="6" id="KW-0999">Mitochondrion inner membrane</keyword>
<reference evidence="12 13" key="1">
    <citation type="submission" date="2024-03" db="EMBL/GenBank/DDBJ databases">
        <title>The Acrasis kona genome and developmental transcriptomes reveal deep origins of eukaryotic multicellular pathways.</title>
        <authorList>
            <person name="Sheikh S."/>
            <person name="Fu C.-J."/>
            <person name="Brown M.W."/>
            <person name="Baldauf S.L."/>
        </authorList>
    </citation>
    <scope>NUCLEOTIDE SEQUENCE [LARGE SCALE GENOMIC DNA]</scope>
    <source>
        <strain evidence="12 13">ATCC MYA-3509</strain>
    </source>
</reference>
<dbReference type="GO" id="GO:1990544">
    <property type="term" value="P:mitochondrial ATP transmembrane transport"/>
    <property type="evidence" value="ECO:0007669"/>
    <property type="project" value="InterPro"/>
</dbReference>
<dbReference type="Pfam" id="PF00153">
    <property type="entry name" value="Mito_carr"/>
    <property type="match status" value="3"/>
</dbReference>
<evidence type="ECO:0000256" key="2">
    <source>
        <dbReference type="ARBA" id="ARBA00006375"/>
    </source>
</evidence>
<dbReference type="GO" id="GO:0005743">
    <property type="term" value="C:mitochondrial inner membrane"/>
    <property type="evidence" value="ECO:0007669"/>
    <property type="project" value="UniProtKB-SubCell"/>
</dbReference>
<keyword evidence="7" id="KW-1133">Transmembrane helix</keyword>
<comment type="subcellular location">
    <subcellularLocation>
        <location evidence="1">Mitochondrion inner membrane</location>
        <topology evidence="1">Multi-pass membrane protein</topology>
    </subcellularLocation>
</comment>
<evidence type="ECO:0000256" key="8">
    <source>
        <dbReference type="ARBA" id="ARBA00023128"/>
    </source>
</evidence>
<keyword evidence="4 10" id="KW-0812">Transmembrane</keyword>
<dbReference type="InterPro" id="IPR018108">
    <property type="entry name" value="MCP_transmembrane"/>
</dbReference>
<evidence type="ECO:0000313" key="13">
    <source>
        <dbReference type="Proteomes" id="UP001431209"/>
    </source>
</evidence>
<protein>
    <submittedName>
        <fullName evidence="12">Mitochondrial substrate carrier family protein</fullName>
    </submittedName>
</protein>
<keyword evidence="8" id="KW-0496">Mitochondrion</keyword>
<feature type="repeat" description="Solcar" evidence="10">
    <location>
        <begin position="110"/>
        <end position="188"/>
    </location>
</feature>
<accession>A0AAW2Z1N0</accession>
<dbReference type="EMBL" id="JAOPGA020000979">
    <property type="protein sequence ID" value="KAL0483707.1"/>
    <property type="molecule type" value="Genomic_DNA"/>
</dbReference>
<dbReference type="GO" id="GO:0005471">
    <property type="term" value="F:ATP:ADP antiporter activity"/>
    <property type="evidence" value="ECO:0007669"/>
    <property type="project" value="InterPro"/>
</dbReference>
<dbReference type="PRINTS" id="PR00926">
    <property type="entry name" value="MITOCARRIER"/>
</dbReference>
<feature type="repeat" description="Solcar" evidence="10">
    <location>
        <begin position="4"/>
        <end position="90"/>
    </location>
</feature>
<keyword evidence="3 11" id="KW-0813">Transport</keyword>
<evidence type="ECO:0000256" key="11">
    <source>
        <dbReference type="RuleBase" id="RU000488"/>
    </source>
</evidence>
<keyword evidence="5" id="KW-0677">Repeat</keyword>
<evidence type="ECO:0000256" key="4">
    <source>
        <dbReference type="ARBA" id="ARBA00022692"/>
    </source>
</evidence>
<keyword evidence="9 10" id="KW-0472">Membrane</keyword>
<evidence type="ECO:0000313" key="12">
    <source>
        <dbReference type="EMBL" id="KAL0483707.1"/>
    </source>
</evidence>
<gene>
    <name evidence="12" type="ORF">AKO1_013971</name>
</gene>
<dbReference type="Gene3D" id="1.50.40.10">
    <property type="entry name" value="Mitochondrial carrier domain"/>
    <property type="match status" value="1"/>
</dbReference>
<feature type="repeat" description="Solcar" evidence="10">
    <location>
        <begin position="200"/>
        <end position="285"/>
    </location>
</feature>
<dbReference type="AlphaFoldDB" id="A0AAW2Z1N0"/>
<evidence type="ECO:0000256" key="10">
    <source>
        <dbReference type="PROSITE-ProRule" id="PRU00282"/>
    </source>
</evidence>
<dbReference type="Proteomes" id="UP001431209">
    <property type="component" value="Unassembled WGS sequence"/>
</dbReference>
<evidence type="ECO:0000256" key="7">
    <source>
        <dbReference type="ARBA" id="ARBA00022989"/>
    </source>
</evidence>
<keyword evidence="13" id="KW-1185">Reference proteome</keyword>
<evidence type="ECO:0000256" key="9">
    <source>
        <dbReference type="ARBA" id="ARBA00023136"/>
    </source>
</evidence>
<dbReference type="InterPro" id="IPR002067">
    <property type="entry name" value="MCP"/>
</dbReference>
<dbReference type="PRINTS" id="PR00927">
    <property type="entry name" value="ADPTRNSLCASE"/>
</dbReference>
<dbReference type="SUPFAM" id="SSF103506">
    <property type="entry name" value="Mitochondrial carrier"/>
    <property type="match status" value="1"/>
</dbReference>
<dbReference type="PROSITE" id="PS50920">
    <property type="entry name" value="SOLCAR"/>
    <property type="match status" value="3"/>
</dbReference>
<comment type="caution">
    <text evidence="12">The sequence shown here is derived from an EMBL/GenBank/DDBJ whole genome shotgun (WGS) entry which is preliminary data.</text>
</comment>
<evidence type="ECO:0000256" key="6">
    <source>
        <dbReference type="ARBA" id="ARBA00022792"/>
    </source>
</evidence>
<dbReference type="InterPro" id="IPR051028">
    <property type="entry name" value="Mito_Solute_Carrier"/>
</dbReference>
<dbReference type="GO" id="GO:0140021">
    <property type="term" value="P:mitochondrial ADP transmembrane transport"/>
    <property type="evidence" value="ECO:0007669"/>
    <property type="project" value="InterPro"/>
</dbReference>
<name>A0AAW2Z1N0_9EUKA</name>
<dbReference type="InterPro" id="IPR002113">
    <property type="entry name" value="ADT_euk_type"/>
</dbReference>